<reference evidence="2" key="1">
    <citation type="journal article" date="2020" name="G3 (Bethesda)">
        <title>High-Quality Assemblies for Three Invasive Social Wasps from the &lt;i&gt;Vespula&lt;/i&gt; Genus.</title>
        <authorList>
            <person name="Harrop T.W.R."/>
            <person name="Guhlin J."/>
            <person name="McLaughlin G.M."/>
            <person name="Permina E."/>
            <person name="Stockwell P."/>
            <person name="Gilligan J."/>
            <person name="Le Lec M.F."/>
            <person name="Gruber M.A.M."/>
            <person name="Quinn O."/>
            <person name="Lovegrove M."/>
            <person name="Duncan E.J."/>
            <person name="Remnant E.J."/>
            <person name="Van Eeckhoven J."/>
            <person name="Graham B."/>
            <person name="Knapp R.A."/>
            <person name="Langford K.W."/>
            <person name="Kronenberg Z."/>
            <person name="Press M.O."/>
            <person name="Eacker S.M."/>
            <person name="Wilson-Rankin E.E."/>
            <person name="Purcell J."/>
            <person name="Lester P.J."/>
            <person name="Dearden P.K."/>
        </authorList>
    </citation>
    <scope>NUCLEOTIDE SEQUENCE</scope>
    <source>
        <strain evidence="2">Marl-1</strain>
    </source>
</reference>
<evidence type="ECO:0000256" key="1">
    <source>
        <dbReference type="SAM" id="SignalP"/>
    </source>
</evidence>
<dbReference type="InterPro" id="IPR020234">
    <property type="entry name" value="Mite_allergen_group-7"/>
</dbReference>
<dbReference type="EMBL" id="JACSEA010000010">
    <property type="protein sequence ID" value="KAF7391191.1"/>
    <property type="molecule type" value="Genomic_DNA"/>
</dbReference>
<proteinExistence type="predicted"/>
<organism evidence="2 3">
    <name type="scientific">Vespula vulgaris</name>
    <name type="common">Yellow jacket</name>
    <name type="synonym">Wasp</name>
    <dbReference type="NCBI Taxonomy" id="7454"/>
    <lineage>
        <taxon>Eukaryota</taxon>
        <taxon>Metazoa</taxon>
        <taxon>Ecdysozoa</taxon>
        <taxon>Arthropoda</taxon>
        <taxon>Hexapoda</taxon>
        <taxon>Insecta</taxon>
        <taxon>Pterygota</taxon>
        <taxon>Neoptera</taxon>
        <taxon>Endopterygota</taxon>
        <taxon>Hymenoptera</taxon>
        <taxon>Apocrita</taxon>
        <taxon>Aculeata</taxon>
        <taxon>Vespoidea</taxon>
        <taxon>Vespidae</taxon>
        <taxon>Vespinae</taxon>
        <taxon>Vespula</taxon>
    </lineage>
</organism>
<evidence type="ECO:0000313" key="2">
    <source>
        <dbReference type="EMBL" id="KAF7391191.1"/>
    </source>
</evidence>
<dbReference type="AlphaFoldDB" id="A0A834JME8"/>
<name>A0A834JME8_VESVU</name>
<keyword evidence="3" id="KW-1185">Reference proteome</keyword>
<dbReference type="Proteomes" id="UP000614350">
    <property type="component" value="Unassembled WGS sequence"/>
</dbReference>
<accession>A0A834JME8</accession>
<comment type="caution">
    <text evidence="2">The sequence shown here is derived from an EMBL/GenBank/DDBJ whole genome shotgun (WGS) entry which is preliminary data.</text>
</comment>
<protein>
    <submittedName>
        <fullName evidence="2">Uncharacterized protein</fullName>
    </submittedName>
</protein>
<dbReference type="Gene3D" id="3.15.10.50">
    <property type="match status" value="1"/>
</dbReference>
<dbReference type="InterPro" id="IPR038602">
    <property type="entry name" value="Mite_allergen_7_sf"/>
</dbReference>
<dbReference type="Pfam" id="PF16984">
    <property type="entry name" value="Grp7_allergen"/>
    <property type="match status" value="1"/>
</dbReference>
<keyword evidence="1" id="KW-0732">Signal</keyword>
<feature type="signal peptide" evidence="1">
    <location>
        <begin position="1"/>
        <end position="17"/>
    </location>
</feature>
<sequence length="375" mass="42234">MIFKYCAFMVFLPFILSQNDKSSQKLIVCRIPENFQVQVSDRYKVDIYGNELLIKYKNIDIYLYPGTTTINVVLNGSSIEFQAYMIASNSVSNSTSKAEKILWSSNGLILGFGQLQETNKGHYQVQQYHFFLPTNSSGSTNLFEAVEHEIRRLARVCLEIEISKNIKNITKNNLQRFEKINDFGSVIVLSWLDCINTNGISSCPSSSTNSFKINANDLIDLSISAIIDMIKVYNLRKIKLPNINAVLISNLGVFGVKGQIQTFNGTFEGLTTIKRTADVILLRQGHKYTVSCGFGISNAIVRINKYKLKYGLINICGEILGTIENIALKAEISVDYNTPQCIIKLEDIKISEFDKLEVRFTGLGDENTLMEYPNN</sequence>
<gene>
    <name evidence="2" type="ORF">HZH66_009671</name>
</gene>
<feature type="chain" id="PRO_5032561489" evidence="1">
    <location>
        <begin position="18"/>
        <end position="375"/>
    </location>
</feature>
<evidence type="ECO:0000313" key="3">
    <source>
        <dbReference type="Proteomes" id="UP000614350"/>
    </source>
</evidence>